<dbReference type="RefSeq" id="WP_138987590.1">
    <property type="nucleotide sequence ID" value="NZ_CP043869.1"/>
</dbReference>
<gene>
    <name evidence="2" type="primary">creD</name>
    <name evidence="2" type="ORF">F0U83_10460</name>
</gene>
<accession>A0A5P1RBU7</accession>
<dbReference type="OrthoDB" id="9791851at2"/>
<keyword evidence="1" id="KW-1133">Transmembrane helix</keyword>
<dbReference type="PIRSF" id="PIRSF004548">
    <property type="entry name" value="CreD"/>
    <property type="match status" value="1"/>
</dbReference>
<reference evidence="2 3" key="1">
    <citation type="journal article" date="2019" name="Biochem. Eng. J.">
        <title>Metabolic engineering of the marine bacteria Neptunomonas concharum for the production of acetoin and meso-2,3-butanediol from acetate.</title>
        <authorList>
            <person name="Li W."/>
            <person name="Pu N."/>
            <person name="Liu C.-X."/>
            <person name="Yuan Q.-P."/>
            <person name="Li Z.-J."/>
        </authorList>
    </citation>
    <scope>NUCLEOTIDE SEQUENCE [LARGE SCALE GENOMIC DNA]</scope>
    <source>
        <strain evidence="2 3">JCM17730</strain>
    </source>
</reference>
<feature type="transmembrane region" description="Helical" evidence="1">
    <location>
        <begin position="9"/>
        <end position="31"/>
    </location>
</feature>
<feature type="transmembrane region" description="Helical" evidence="1">
    <location>
        <begin position="383"/>
        <end position="403"/>
    </location>
</feature>
<dbReference type="EMBL" id="CP043869">
    <property type="protein sequence ID" value="QEQ97100.1"/>
    <property type="molecule type" value="Genomic_DNA"/>
</dbReference>
<dbReference type="AlphaFoldDB" id="A0A5P1RBU7"/>
<protein>
    <submittedName>
        <fullName evidence="2">Cell envelope integrity protein CreD</fullName>
    </submittedName>
</protein>
<dbReference type="NCBIfam" id="NF008712">
    <property type="entry name" value="PRK11715.1-1"/>
    <property type="match status" value="1"/>
</dbReference>
<dbReference type="KEGG" id="ncu:F0U83_10460"/>
<proteinExistence type="predicted"/>
<feature type="transmembrane region" description="Helical" evidence="1">
    <location>
        <begin position="332"/>
        <end position="351"/>
    </location>
</feature>
<evidence type="ECO:0000313" key="2">
    <source>
        <dbReference type="EMBL" id="QEQ97100.1"/>
    </source>
</evidence>
<evidence type="ECO:0000256" key="1">
    <source>
        <dbReference type="SAM" id="Phobius"/>
    </source>
</evidence>
<feature type="transmembrane region" description="Helical" evidence="1">
    <location>
        <begin position="357"/>
        <end position="376"/>
    </location>
</feature>
<dbReference type="InterPro" id="IPR010364">
    <property type="entry name" value="Uncharacterised_IM_CreD"/>
</dbReference>
<keyword evidence="3" id="KW-1185">Reference proteome</keyword>
<feature type="transmembrane region" description="Helical" evidence="1">
    <location>
        <begin position="302"/>
        <end position="320"/>
    </location>
</feature>
<evidence type="ECO:0000313" key="3">
    <source>
        <dbReference type="Proteomes" id="UP000324760"/>
    </source>
</evidence>
<dbReference type="Proteomes" id="UP000324760">
    <property type="component" value="Chromosome"/>
</dbReference>
<name>A0A5P1RBU7_9GAMM</name>
<organism evidence="2 3">
    <name type="scientific">Neptunomonas concharum</name>
    <dbReference type="NCBI Taxonomy" id="1031538"/>
    <lineage>
        <taxon>Bacteria</taxon>
        <taxon>Pseudomonadati</taxon>
        <taxon>Pseudomonadota</taxon>
        <taxon>Gammaproteobacteria</taxon>
        <taxon>Oceanospirillales</taxon>
        <taxon>Oceanospirillaceae</taxon>
        <taxon>Neptunomonas</taxon>
    </lineage>
</organism>
<dbReference type="GO" id="GO:0005886">
    <property type="term" value="C:plasma membrane"/>
    <property type="evidence" value="ECO:0007669"/>
    <property type="project" value="TreeGrafter"/>
</dbReference>
<feature type="transmembrane region" description="Helical" evidence="1">
    <location>
        <begin position="409"/>
        <end position="428"/>
    </location>
</feature>
<dbReference type="PANTHER" id="PTHR30092:SF0">
    <property type="entry name" value="INNER MEMBRANE PROTEIN CRED"/>
    <property type="match status" value="1"/>
</dbReference>
<keyword evidence="1" id="KW-0472">Membrane</keyword>
<dbReference type="PANTHER" id="PTHR30092">
    <property type="entry name" value="INNER MEMBRANE PROTEIN CRED"/>
    <property type="match status" value="1"/>
</dbReference>
<sequence>MFSLLSKKILFLILSCVVAIIALTLIENLIYDRMSYQDEARKSVANSWSGEQQLLGPLLVIPYKYTETKKRTDEKSGNVLEELVTRSSKLYLVPEQLNVQSELTTQSRYRGIFSFPVYSTQFDIDGSFNTTPIKQLRQRSDVIWTGSPYLAVSVSDMRGIISQPEIQWNNEPLSFLSGSRLSFNNQGVHALIKENSGSSAHFTVKIGLRGMDNLWFSPTGKNTQIAIAANWPHPNFIGKFLPDERHIEQSGFSAIWHVSEFSSNLLQDVNSCQQGDCNPLINNRFGFALNEPVNIYRQSIRAAKYGLLFVGLTFMSVFIFETLKRLQIHPVQYTLVGLSISLFYLLLIALSEHIGFVYAYLSATSACCLLLSVYISAMIRNRVWGIGFGAMITLLYGMLYIIISSEDHALLLGSILVFLALAGVMLLTKNFDWHQVSQDAKKPVDFLQK</sequence>
<keyword evidence="1" id="KW-0812">Transmembrane</keyword>
<dbReference type="Pfam" id="PF06123">
    <property type="entry name" value="CreD"/>
    <property type="match status" value="1"/>
</dbReference>